<dbReference type="PRINTS" id="PR00455">
    <property type="entry name" value="HTHTETR"/>
</dbReference>
<sequence>MAVTREQESADRILVAATELVAESGIRATTMRGVADRAGVSRAWLYRLYPDKSALVGTVLMRLVEESWSSARAELDGVATLARKLAVGVQIGRRAYDDPGATLMRLRTREPDEYAAFVGAGVQGVVPDLAAFWREYLEESAAAGEISGELDLAEASEWVARNLISLGTMHSATIDPDDLDALEAHLARFVMPALR</sequence>
<keyword evidence="5" id="KW-1185">Reference proteome</keyword>
<protein>
    <submittedName>
        <fullName evidence="4">Regulatory protein TetR</fullName>
    </submittedName>
</protein>
<proteinExistence type="predicted"/>
<dbReference type="Pfam" id="PF00440">
    <property type="entry name" value="TetR_N"/>
    <property type="match status" value="1"/>
</dbReference>
<dbReference type="OrthoDB" id="4746440at2"/>
<dbReference type="SUPFAM" id="SSF46689">
    <property type="entry name" value="Homeodomain-like"/>
    <property type="match status" value="1"/>
</dbReference>
<dbReference type="GO" id="GO:0003700">
    <property type="term" value="F:DNA-binding transcription factor activity"/>
    <property type="evidence" value="ECO:0007669"/>
    <property type="project" value="TreeGrafter"/>
</dbReference>
<dbReference type="Gene3D" id="1.10.357.10">
    <property type="entry name" value="Tetracycline Repressor, domain 2"/>
    <property type="match status" value="1"/>
</dbReference>
<dbReference type="InterPro" id="IPR009057">
    <property type="entry name" value="Homeodomain-like_sf"/>
</dbReference>
<dbReference type="eggNOG" id="COG1309">
    <property type="taxonomic scope" value="Bacteria"/>
</dbReference>
<evidence type="ECO:0000256" key="2">
    <source>
        <dbReference type="PROSITE-ProRule" id="PRU00335"/>
    </source>
</evidence>
<accession>F1YGC1</accession>
<dbReference type="InterPro" id="IPR001647">
    <property type="entry name" value="HTH_TetR"/>
</dbReference>
<dbReference type="AlphaFoldDB" id="F1YGC1"/>
<evidence type="ECO:0000259" key="3">
    <source>
        <dbReference type="PROSITE" id="PS50977"/>
    </source>
</evidence>
<dbReference type="EMBL" id="AEUD01000003">
    <property type="protein sequence ID" value="EGD56140.1"/>
    <property type="molecule type" value="Genomic_DNA"/>
</dbReference>
<dbReference type="Proteomes" id="UP000035065">
    <property type="component" value="Unassembled WGS sequence"/>
</dbReference>
<keyword evidence="1 2" id="KW-0238">DNA-binding</keyword>
<dbReference type="InterPro" id="IPR050109">
    <property type="entry name" value="HTH-type_TetR-like_transc_reg"/>
</dbReference>
<name>F1YGC1_9ACTN</name>
<dbReference type="RefSeq" id="WP_009678217.1">
    <property type="nucleotide sequence ID" value="NZ_AEUD01000003.1"/>
</dbReference>
<dbReference type="GO" id="GO:0000976">
    <property type="term" value="F:transcription cis-regulatory region binding"/>
    <property type="evidence" value="ECO:0007669"/>
    <property type="project" value="TreeGrafter"/>
</dbReference>
<dbReference type="STRING" id="644548.SCNU_04761"/>
<organism evidence="4 5">
    <name type="scientific">Gordonia neofelifaecis NRRL B-59395</name>
    <dbReference type="NCBI Taxonomy" id="644548"/>
    <lineage>
        <taxon>Bacteria</taxon>
        <taxon>Bacillati</taxon>
        <taxon>Actinomycetota</taxon>
        <taxon>Actinomycetes</taxon>
        <taxon>Mycobacteriales</taxon>
        <taxon>Gordoniaceae</taxon>
        <taxon>Gordonia</taxon>
    </lineage>
</organism>
<evidence type="ECO:0000313" key="4">
    <source>
        <dbReference type="EMBL" id="EGD56140.1"/>
    </source>
</evidence>
<dbReference type="PANTHER" id="PTHR30055:SF153">
    <property type="entry name" value="HTH-TYPE TRANSCRIPTIONAL REPRESSOR RV3405C"/>
    <property type="match status" value="1"/>
</dbReference>
<gene>
    <name evidence="4" type="ORF">SCNU_04761</name>
</gene>
<evidence type="ECO:0000313" key="5">
    <source>
        <dbReference type="Proteomes" id="UP000035065"/>
    </source>
</evidence>
<feature type="DNA-binding region" description="H-T-H motif" evidence="2">
    <location>
        <begin position="30"/>
        <end position="49"/>
    </location>
</feature>
<reference evidence="4 5" key="1">
    <citation type="journal article" date="2011" name="J. Bacteriol.">
        <title>Draft Genome Sequence of Gordonia neofelifaecis NRRL B-59395, a Cholesterol-Degrading Actinomycete.</title>
        <authorList>
            <person name="Ge F."/>
            <person name="Li W."/>
            <person name="Chen G."/>
            <person name="Liu Y."/>
            <person name="Zhang G."/>
            <person name="Yong B."/>
            <person name="Wang Q."/>
            <person name="Wang N."/>
            <person name="Huang Z."/>
            <person name="Li W."/>
            <person name="Wang J."/>
            <person name="Wu C."/>
            <person name="Xie Q."/>
            <person name="Liu G."/>
        </authorList>
    </citation>
    <scope>NUCLEOTIDE SEQUENCE [LARGE SCALE GENOMIC DNA]</scope>
    <source>
        <strain evidence="4 5">NRRL B-59395</strain>
    </source>
</reference>
<dbReference type="PANTHER" id="PTHR30055">
    <property type="entry name" value="HTH-TYPE TRANSCRIPTIONAL REGULATOR RUTR"/>
    <property type="match status" value="1"/>
</dbReference>
<comment type="caution">
    <text evidence="4">The sequence shown here is derived from an EMBL/GenBank/DDBJ whole genome shotgun (WGS) entry which is preliminary data.</text>
</comment>
<evidence type="ECO:0000256" key="1">
    <source>
        <dbReference type="ARBA" id="ARBA00023125"/>
    </source>
</evidence>
<dbReference type="PROSITE" id="PS50977">
    <property type="entry name" value="HTH_TETR_2"/>
    <property type="match status" value="1"/>
</dbReference>
<feature type="domain" description="HTH tetR-type" evidence="3">
    <location>
        <begin position="7"/>
        <end position="67"/>
    </location>
</feature>